<accession>A0A1W0WXM4</accession>
<feature type="signal peptide" evidence="1">
    <location>
        <begin position="1"/>
        <end position="22"/>
    </location>
</feature>
<proteinExistence type="predicted"/>
<comment type="caution">
    <text evidence="2">The sequence shown here is derived from an EMBL/GenBank/DDBJ whole genome shotgun (WGS) entry which is preliminary data.</text>
</comment>
<reference evidence="3" key="1">
    <citation type="submission" date="2017-01" db="EMBL/GenBank/DDBJ databases">
        <title>Comparative genomics of anhydrobiosis in the tardigrade Hypsibius dujardini.</title>
        <authorList>
            <person name="Yoshida Y."/>
            <person name="Koutsovoulos G."/>
            <person name="Laetsch D."/>
            <person name="Stevens L."/>
            <person name="Kumar S."/>
            <person name="Horikawa D."/>
            <person name="Ishino K."/>
            <person name="Komine S."/>
            <person name="Tomita M."/>
            <person name="Blaxter M."/>
            <person name="Arakawa K."/>
        </authorList>
    </citation>
    <scope>NUCLEOTIDE SEQUENCE [LARGE SCALE GENOMIC DNA]</scope>
    <source>
        <strain evidence="3">Z151</strain>
    </source>
</reference>
<dbReference type="AlphaFoldDB" id="A0A1W0WXM4"/>
<gene>
    <name evidence="2" type="ORF">BV898_06161</name>
</gene>
<organism evidence="2 3">
    <name type="scientific">Hypsibius exemplaris</name>
    <name type="common">Freshwater tardigrade</name>
    <dbReference type="NCBI Taxonomy" id="2072580"/>
    <lineage>
        <taxon>Eukaryota</taxon>
        <taxon>Metazoa</taxon>
        <taxon>Ecdysozoa</taxon>
        <taxon>Tardigrada</taxon>
        <taxon>Eutardigrada</taxon>
        <taxon>Parachela</taxon>
        <taxon>Hypsibioidea</taxon>
        <taxon>Hypsibiidae</taxon>
        <taxon>Hypsibius</taxon>
    </lineage>
</organism>
<evidence type="ECO:0000256" key="1">
    <source>
        <dbReference type="SAM" id="SignalP"/>
    </source>
</evidence>
<keyword evidence="1" id="KW-0732">Signal</keyword>
<feature type="chain" id="PRO_5012596623" evidence="1">
    <location>
        <begin position="23"/>
        <end position="306"/>
    </location>
</feature>
<dbReference type="Proteomes" id="UP000192578">
    <property type="component" value="Unassembled WGS sequence"/>
</dbReference>
<name>A0A1W0WXM4_HYPEX</name>
<dbReference type="OrthoDB" id="10487924at2759"/>
<protein>
    <submittedName>
        <fullName evidence="2">Uncharacterized protein</fullName>
    </submittedName>
</protein>
<keyword evidence="3" id="KW-1185">Reference proteome</keyword>
<sequence length="306" mass="33188">MGLNKLVFVLMAQVILLQEITGQGGVFNPFPGSPGGSFAPGAGGAGTGAGGDAAGDFPSGPMTDPSTENCELEACGFGCSSKSYTAVCHELATDEEIEKFFSNLMLFKGNLPLTVSLEGKRKYKAKTFAPVKDNLVHLVIAKHDGFSFKMLKGLTLPTLLALTVQESHNVTLGSGELTSFSRLREVAFVKTTVWSIAKKSFEVLTDLQLLALDGGYQPPFTQEERDHLLRLHCDCKNAWIRAYLVKHPLVIQPKARGEIYKVGMLWSEAVEKELIFYPVNCTVGIVEDASFESELYSVDDVCPGKV</sequence>
<evidence type="ECO:0000313" key="3">
    <source>
        <dbReference type="Proteomes" id="UP000192578"/>
    </source>
</evidence>
<evidence type="ECO:0000313" key="2">
    <source>
        <dbReference type="EMBL" id="OQV19893.1"/>
    </source>
</evidence>
<dbReference type="EMBL" id="MTYJ01000035">
    <property type="protein sequence ID" value="OQV19893.1"/>
    <property type="molecule type" value="Genomic_DNA"/>
</dbReference>